<evidence type="ECO:0000256" key="2">
    <source>
        <dbReference type="ARBA" id="ARBA00004389"/>
    </source>
</evidence>
<evidence type="ECO:0000256" key="5">
    <source>
        <dbReference type="ARBA" id="ARBA00022824"/>
    </source>
</evidence>
<dbReference type="AlphaFoldDB" id="A0AAD2A9S9"/>
<keyword evidence="7 10" id="KW-0175">Coiled coil</keyword>
<dbReference type="InterPro" id="IPR055282">
    <property type="entry name" value="PPI1-4"/>
</dbReference>
<evidence type="ECO:0000256" key="10">
    <source>
        <dbReference type="SAM" id="Coils"/>
    </source>
</evidence>
<feature type="compositionally biased region" description="Polar residues" evidence="11">
    <location>
        <begin position="409"/>
        <end position="418"/>
    </location>
</feature>
<reference evidence="13" key="1">
    <citation type="submission" date="2023-05" db="EMBL/GenBank/DDBJ databases">
        <authorList>
            <person name="Huff M."/>
        </authorList>
    </citation>
    <scope>NUCLEOTIDE SEQUENCE</scope>
</reference>
<evidence type="ECO:0000256" key="7">
    <source>
        <dbReference type="ARBA" id="ARBA00023054"/>
    </source>
</evidence>
<feature type="coiled-coil region" evidence="10">
    <location>
        <begin position="243"/>
        <end position="298"/>
    </location>
</feature>
<evidence type="ECO:0000313" key="13">
    <source>
        <dbReference type="EMBL" id="CAI9784217.1"/>
    </source>
</evidence>
<evidence type="ECO:0000256" key="8">
    <source>
        <dbReference type="ARBA" id="ARBA00023136"/>
    </source>
</evidence>
<sequence>MVVEVPESNLAVSVETGNDEEISVENVKMNIKFGSHVVDEPAKEEGKKVSEANLPNNVADEWPEPSQIHSFYIVKYRPFEDPNLRAKLDLAEKDLQKKNQSRFQITEKLREKRAVRAQVISEIRSLSVENKQFRTIMDEKRKEMEPLQQALGKLRGAPNGGRERGSVCSSEEELNDLIKSLEYRIQHESIPLTEEKQILREIKQLEGTRNKVIANSAERARIQDALGEKEVIQDHVKLIGVDLDGVRKEKQVVNAKLKQLDEEKASIDKEINALQEELTAITEKRDKTLETIQEMRKQREHANSHYFQNRKLLIKAKELAAKKDVEALKELSHTEVENFISLCSTNKVFRDDYKRRVLPSLDMRQLSSDGSMRNPDEKPLVAVEAPTPSGTERIVKPNVKQPAKEDSVPLSQHDNSSVQKAQKEKNAQNQKDANKKTESILDKIELEDRDVSAGTHKLQKDDLPKVDEMKLKEMKREEEIAKAKQAMERKKKLAEKAAAKAAIKAQKEADKKLKEIIIFFQFLLLAIVLYNLKTHCFALNLLQEREKREKKKAGAVLSQDSEEPTEAVAEVAELEKTEGKVETPVPPKNKGWKENTTKHRARPRGPDSLPKVILKRKKATNYWLWAVPAVLVVLVLLAFSYSYLSQEPKTLE</sequence>
<evidence type="ECO:0000256" key="6">
    <source>
        <dbReference type="ARBA" id="ARBA00022989"/>
    </source>
</evidence>
<evidence type="ECO:0000256" key="1">
    <source>
        <dbReference type="ARBA" id="ARBA00004162"/>
    </source>
</evidence>
<comment type="similarity">
    <text evidence="9">Belongs to the plant Proton pump-interactor protein family.</text>
</comment>
<feature type="transmembrane region" description="Helical" evidence="12">
    <location>
        <begin position="622"/>
        <end position="644"/>
    </location>
</feature>
<dbReference type="PANTHER" id="PTHR32219:SF2">
    <property type="entry name" value="PROTON PUMP-INTERACTOR 1"/>
    <property type="match status" value="1"/>
</dbReference>
<organism evidence="13 14">
    <name type="scientific">Fraxinus pennsylvanica</name>
    <dbReference type="NCBI Taxonomy" id="56036"/>
    <lineage>
        <taxon>Eukaryota</taxon>
        <taxon>Viridiplantae</taxon>
        <taxon>Streptophyta</taxon>
        <taxon>Embryophyta</taxon>
        <taxon>Tracheophyta</taxon>
        <taxon>Spermatophyta</taxon>
        <taxon>Magnoliopsida</taxon>
        <taxon>eudicotyledons</taxon>
        <taxon>Gunneridae</taxon>
        <taxon>Pentapetalae</taxon>
        <taxon>asterids</taxon>
        <taxon>lamiids</taxon>
        <taxon>Lamiales</taxon>
        <taxon>Oleaceae</taxon>
        <taxon>Oleeae</taxon>
        <taxon>Fraxinus</taxon>
    </lineage>
</organism>
<dbReference type="EMBL" id="OU503055">
    <property type="protein sequence ID" value="CAI9784217.1"/>
    <property type="molecule type" value="Genomic_DNA"/>
</dbReference>
<keyword evidence="5" id="KW-0256">Endoplasmic reticulum</keyword>
<keyword evidence="8 12" id="KW-0472">Membrane</keyword>
<accession>A0AAD2A9S9</accession>
<evidence type="ECO:0000256" key="3">
    <source>
        <dbReference type="ARBA" id="ARBA00022475"/>
    </source>
</evidence>
<evidence type="ECO:0008006" key="15">
    <source>
        <dbReference type="Google" id="ProtNLM"/>
    </source>
</evidence>
<feature type="transmembrane region" description="Helical" evidence="12">
    <location>
        <begin position="516"/>
        <end position="542"/>
    </location>
</feature>
<evidence type="ECO:0000313" key="14">
    <source>
        <dbReference type="Proteomes" id="UP000834106"/>
    </source>
</evidence>
<feature type="region of interest" description="Disordered" evidence="11">
    <location>
        <begin position="578"/>
        <end position="606"/>
    </location>
</feature>
<comment type="subcellular location">
    <subcellularLocation>
        <location evidence="1">Cell membrane</location>
        <topology evidence="1">Single-pass membrane protein</topology>
    </subcellularLocation>
    <subcellularLocation>
        <location evidence="2">Endoplasmic reticulum membrane</location>
        <topology evidence="2">Single-pass membrane protein</topology>
    </subcellularLocation>
</comment>
<dbReference type="GO" id="GO:0005886">
    <property type="term" value="C:plasma membrane"/>
    <property type="evidence" value="ECO:0007669"/>
    <property type="project" value="UniProtKB-SubCell"/>
</dbReference>
<keyword evidence="4 12" id="KW-0812">Transmembrane</keyword>
<feature type="compositionally biased region" description="Basic and acidic residues" evidence="11">
    <location>
        <begin position="421"/>
        <end position="441"/>
    </location>
</feature>
<keyword evidence="3" id="KW-1003">Cell membrane</keyword>
<protein>
    <recommendedName>
        <fullName evidence="15">Proton pump-interactor 1</fullName>
    </recommendedName>
</protein>
<proteinExistence type="inferred from homology"/>
<keyword evidence="14" id="KW-1185">Reference proteome</keyword>
<evidence type="ECO:0000256" key="9">
    <source>
        <dbReference type="ARBA" id="ARBA00038080"/>
    </source>
</evidence>
<evidence type="ECO:0000256" key="11">
    <source>
        <dbReference type="SAM" id="MobiDB-lite"/>
    </source>
</evidence>
<dbReference type="PANTHER" id="PTHR32219">
    <property type="entry name" value="RNA-BINDING PROTEIN YLMH-RELATED"/>
    <property type="match status" value="1"/>
</dbReference>
<dbReference type="GO" id="GO:0005789">
    <property type="term" value="C:endoplasmic reticulum membrane"/>
    <property type="evidence" value="ECO:0007669"/>
    <property type="project" value="UniProtKB-SubCell"/>
</dbReference>
<gene>
    <name evidence="13" type="ORF">FPE_LOCUS31647</name>
</gene>
<name>A0AAD2A9S9_9LAMI</name>
<evidence type="ECO:0000256" key="4">
    <source>
        <dbReference type="ARBA" id="ARBA00022692"/>
    </source>
</evidence>
<feature type="region of interest" description="Disordered" evidence="11">
    <location>
        <begin position="365"/>
        <end position="441"/>
    </location>
</feature>
<dbReference type="Proteomes" id="UP000834106">
    <property type="component" value="Chromosome 20"/>
</dbReference>
<keyword evidence="6 12" id="KW-1133">Transmembrane helix</keyword>
<evidence type="ECO:0000256" key="12">
    <source>
        <dbReference type="SAM" id="Phobius"/>
    </source>
</evidence>